<organism evidence="1 2">
    <name type="scientific">Fibrobacter succinogenes</name>
    <name type="common">Bacteroides succinogenes</name>
    <dbReference type="NCBI Taxonomy" id="833"/>
    <lineage>
        <taxon>Bacteria</taxon>
        <taxon>Pseudomonadati</taxon>
        <taxon>Fibrobacterota</taxon>
        <taxon>Fibrobacteria</taxon>
        <taxon>Fibrobacterales</taxon>
        <taxon>Fibrobacteraceae</taxon>
        <taxon>Fibrobacter</taxon>
    </lineage>
</organism>
<dbReference type="AlphaFoldDB" id="A0A380S7Y1"/>
<dbReference type="Proteomes" id="UP000255423">
    <property type="component" value="Unassembled WGS sequence"/>
</dbReference>
<dbReference type="RefSeq" id="WP_109573262.1">
    <property type="nucleotide sequence ID" value="NZ_UHJL01000003.1"/>
</dbReference>
<proteinExistence type="predicted"/>
<gene>
    <name evidence="1" type="ORF">SAMN05661053_2324</name>
</gene>
<dbReference type="EMBL" id="UHJL01000003">
    <property type="protein sequence ID" value="SUQ24910.1"/>
    <property type="molecule type" value="Genomic_DNA"/>
</dbReference>
<name>A0A380S7Y1_FIBSU</name>
<evidence type="ECO:0000313" key="2">
    <source>
        <dbReference type="Proteomes" id="UP000255423"/>
    </source>
</evidence>
<sequence>MNKEQYARLLKDIRDTHKQEDDVSAHIANYKDRFKYIYIYNDSIFKLLFGAPENESVTIDFFNAILERTGSDCIDNLTYTTTTKEEASSRHQQLERISIEIQHEDNKPYCDPLILHSIKHQVTNKYYGDSLWTQDFSHIELLLFDNFTNSKNYRHCEFFEHEEKQYSNLKQSLIFIEISKFLKNNYAYDQSHLAQWIRFIDSINNESPIETLKNSVFSQLEEKAKLCNFTKDFLVSEATKISIFPS</sequence>
<dbReference type="Pfam" id="PF12784">
    <property type="entry name" value="PDDEXK_2"/>
    <property type="match status" value="1"/>
</dbReference>
<accession>A0A380S7Y1</accession>
<evidence type="ECO:0000313" key="1">
    <source>
        <dbReference type="EMBL" id="SUQ24910.1"/>
    </source>
</evidence>
<protein>
    <submittedName>
        <fullName evidence="1">PD-(D/E)XK nuclease family transposase</fullName>
    </submittedName>
</protein>
<reference evidence="1 2" key="1">
    <citation type="submission" date="2017-08" db="EMBL/GenBank/DDBJ databases">
        <authorList>
            <person name="de Groot N.N."/>
        </authorList>
    </citation>
    <scope>NUCLEOTIDE SEQUENCE [LARGE SCALE GENOMIC DNA]</scope>
    <source>
        <strain evidence="1 2">HM2</strain>
    </source>
</reference>